<sequence length="141" mass="15620">MRPVMVVAVLALAGFTARADEKDAAKRLEGTYEVVEVLVAGKPDAKKDEVKSFEIKDGELIIKLDKRNETAKFTLDPSKKPGHIDLTSKNDMKIEGIYEAKETDKGLELTIAFAHGGKSERPKDFKGQGESDTVIKLFRKK</sequence>
<dbReference type="KEGG" id="gms:SOIL9_62820"/>
<feature type="chain" id="PRO_5027003720" description="TIGR03067 domain-containing protein" evidence="1">
    <location>
        <begin position="20"/>
        <end position="141"/>
    </location>
</feature>
<dbReference type="EMBL" id="LR593886">
    <property type="protein sequence ID" value="VTR91432.1"/>
    <property type="molecule type" value="Genomic_DNA"/>
</dbReference>
<keyword evidence="3" id="KW-1185">Reference proteome</keyword>
<reference evidence="2 3" key="1">
    <citation type="submission" date="2019-05" db="EMBL/GenBank/DDBJ databases">
        <authorList>
            <consortium name="Science for Life Laboratories"/>
        </authorList>
    </citation>
    <scope>NUCLEOTIDE SEQUENCE [LARGE SCALE GENOMIC DNA]</scope>
    <source>
        <strain evidence="2">Soil9</strain>
    </source>
</reference>
<name>A0A6P2CWF5_9BACT</name>
<dbReference type="AlphaFoldDB" id="A0A6P2CWF5"/>
<evidence type="ECO:0008006" key="4">
    <source>
        <dbReference type="Google" id="ProtNLM"/>
    </source>
</evidence>
<evidence type="ECO:0000256" key="1">
    <source>
        <dbReference type="SAM" id="SignalP"/>
    </source>
</evidence>
<evidence type="ECO:0000313" key="2">
    <source>
        <dbReference type="EMBL" id="VTR91432.1"/>
    </source>
</evidence>
<keyword evidence="1" id="KW-0732">Signal</keyword>
<dbReference type="Proteomes" id="UP000464178">
    <property type="component" value="Chromosome"/>
</dbReference>
<dbReference type="RefSeq" id="WP_162666422.1">
    <property type="nucleotide sequence ID" value="NZ_LR593886.1"/>
</dbReference>
<proteinExistence type="predicted"/>
<accession>A0A6P2CWF5</accession>
<gene>
    <name evidence="2" type="ORF">SOIL9_62820</name>
</gene>
<dbReference type="InterPro" id="IPR017504">
    <property type="entry name" value="CHP03067_Planctomycetes"/>
</dbReference>
<organism evidence="2 3">
    <name type="scientific">Gemmata massiliana</name>
    <dbReference type="NCBI Taxonomy" id="1210884"/>
    <lineage>
        <taxon>Bacteria</taxon>
        <taxon>Pseudomonadati</taxon>
        <taxon>Planctomycetota</taxon>
        <taxon>Planctomycetia</taxon>
        <taxon>Gemmatales</taxon>
        <taxon>Gemmataceae</taxon>
        <taxon>Gemmata</taxon>
    </lineage>
</organism>
<feature type="signal peptide" evidence="1">
    <location>
        <begin position="1"/>
        <end position="19"/>
    </location>
</feature>
<dbReference type="NCBIfam" id="TIGR03067">
    <property type="entry name" value="Planc_TIGR03067"/>
    <property type="match status" value="1"/>
</dbReference>
<evidence type="ECO:0000313" key="3">
    <source>
        <dbReference type="Proteomes" id="UP000464178"/>
    </source>
</evidence>
<protein>
    <recommendedName>
        <fullName evidence="4">TIGR03067 domain-containing protein</fullName>
    </recommendedName>
</protein>